<evidence type="ECO:0000256" key="6">
    <source>
        <dbReference type="ARBA" id="ARBA00023006"/>
    </source>
</evidence>
<keyword evidence="5" id="KW-0653">Protein transport</keyword>
<keyword evidence="11" id="KW-1185">Reference proteome</keyword>
<dbReference type="GO" id="GO:0000045">
    <property type="term" value="P:autophagosome assembly"/>
    <property type="evidence" value="ECO:0007669"/>
    <property type="project" value="InterPro"/>
</dbReference>
<gene>
    <name evidence="10" type="ORF">B0H67DRAFT_559443</name>
</gene>
<evidence type="ECO:0000256" key="1">
    <source>
        <dbReference type="ARBA" id="ARBA00004329"/>
    </source>
</evidence>
<feature type="compositionally biased region" description="Acidic residues" evidence="8">
    <location>
        <begin position="264"/>
        <end position="273"/>
    </location>
</feature>
<evidence type="ECO:0000256" key="3">
    <source>
        <dbReference type="ARBA" id="ARBA00013784"/>
    </source>
</evidence>
<keyword evidence="4" id="KW-0813">Transport</keyword>
<feature type="compositionally biased region" description="Low complexity" evidence="8">
    <location>
        <begin position="224"/>
        <end position="242"/>
    </location>
</feature>
<reference evidence="10" key="1">
    <citation type="submission" date="2023-06" db="EMBL/GenBank/DDBJ databases">
        <title>Genome-scale phylogeny and comparative genomics of the fungal order Sordariales.</title>
        <authorList>
            <consortium name="Lawrence Berkeley National Laboratory"/>
            <person name="Hensen N."/>
            <person name="Bonometti L."/>
            <person name="Westerberg I."/>
            <person name="Brannstrom I.O."/>
            <person name="Guillou S."/>
            <person name="Cros-Aarteil S."/>
            <person name="Calhoun S."/>
            <person name="Haridas S."/>
            <person name="Kuo A."/>
            <person name="Mondo S."/>
            <person name="Pangilinan J."/>
            <person name="Riley R."/>
            <person name="Labutti K."/>
            <person name="Andreopoulos B."/>
            <person name="Lipzen A."/>
            <person name="Chen C."/>
            <person name="Yanf M."/>
            <person name="Daum C."/>
            <person name="Ng V."/>
            <person name="Clum A."/>
            <person name="Steindorff A."/>
            <person name="Ohm R."/>
            <person name="Martin F."/>
            <person name="Silar P."/>
            <person name="Natvig D."/>
            <person name="Lalanne C."/>
            <person name="Gautier V."/>
            <person name="Ament-Velasquez S.L."/>
            <person name="Kruys A."/>
            <person name="Hutchinson M.I."/>
            <person name="Powell A.J."/>
            <person name="Barry K."/>
            <person name="Miller A.N."/>
            <person name="Grigoriev I.V."/>
            <person name="Debuchy R."/>
            <person name="Gladieux P."/>
            <person name="Thoren M.H."/>
            <person name="Johannesson H."/>
        </authorList>
    </citation>
    <scope>NUCLEOTIDE SEQUENCE</scope>
    <source>
        <strain evidence="10">SMH4607-1</strain>
    </source>
</reference>
<feature type="compositionally biased region" description="Low complexity" evidence="8">
    <location>
        <begin position="328"/>
        <end position="342"/>
    </location>
</feature>
<feature type="compositionally biased region" description="Basic and acidic residues" evidence="8">
    <location>
        <begin position="308"/>
        <end position="326"/>
    </location>
</feature>
<dbReference type="AlphaFoldDB" id="A0AA40B8P9"/>
<dbReference type="InterPro" id="IPR039113">
    <property type="entry name" value="ATG29"/>
</dbReference>
<comment type="function">
    <text evidence="7">Plays a role in autophagy. Functions at the preautophagosomal structure (PAS) in order to form normal autophagosomes under starvation conditions. Also plays a role in mitophagy and regulation of filamentous growth.</text>
</comment>
<feature type="compositionally biased region" description="Polar residues" evidence="8">
    <location>
        <begin position="166"/>
        <end position="184"/>
    </location>
</feature>
<organism evidence="10 11">
    <name type="scientific">Lasiosphaeris hirsuta</name>
    <dbReference type="NCBI Taxonomy" id="260670"/>
    <lineage>
        <taxon>Eukaryota</taxon>
        <taxon>Fungi</taxon>
        <taxon>Dikarya</taxon>
        <taxon>Ascomycota</taxon>
        <taxon>Pezizomycotina</taxon>
        <taxon>Sordariomycetes</taxon>
        <taxon>Sordariomycetidae</taxon>
        <taxon>Sordariales</taxon>
        <taxon>Lasiosphaeriaceae</taxon>
        <taxon>Lasiosphaeris</taxon>
    </lineage>
</organism>
<evidence type="ECO:0000256" key="8">
    <source>
        <dbReference type="SAM" id="MobiDB-lite"/>
    </source>
</evidence>
<dbReference type="EMBL" id="JAUKUA010000001">
    <property type="protein sequence ID" value="KAK0729720.1"/>
    <property type="molecule type" value="Genomic_DNA"/>
</dbReference>
<comment type="caution">
    <text evidence="10">The sequence shown here is derived from an EMBL/GenBank/DDBJ whole genome shotgun (WGS) entry which is preliminary data.</text>
</comment>
<dbReference type="InterPro" id="IPR039362">
    <property type="entry name" value="ATG29_sf"/>
</dbReference>
<feature type="region of interest" description="Disordered" evidence="8">
    <location>
        <begin position="92"/>
        <end position="440"/>
    </location>
</feature>
<sequence length="440" mass="46745">MSAKEKQEREKEPNYVIYVRLPFERGSFDDPLKVNWDEQKSEYLWSAISDSQTYIDWNSLAAQFKVSVEFLLQMAAFLTERHTSQLKAQMRKAATAHGSNAPSPVPGAEPAGYPGFPTAEIMRRTGSGGGRTHSALSIRKDSPLPRNDIPVAGPSAKTGIPMRPQVSRNSSAGTAVVTQNQLNAKNVARADNASRRPRLPSIATAQPSSPFGYDDADDPPRSPSPVASTSSSSSSSESPVQSRIIRRPPRFQPSSAGGDGPGDLGDDDEDEAEPAFLPYQPPSLAQQRGSTYLASGSSGQDLGATLRGDVRDFARRLPRDEGKGKELAAQSQTSDSSTSSAAMVPRRGAAGAGERKPPGPLSPRRTAELAGAKGRGVSREGSDGTPSMGSSFSDLDDASVTQSALEEALASRMQDGTIGSRMSTIGQAIRSRYLPKANKP</sequence>
<keyword evidence="6" id="KW-0072">Autophagy</keyword>
<dbReference type="Pfam" id="PF18388">
    <property type="entry name" value="ATG29_N"/>
    <property type="match status" value="1"/>
</dbReference>
<name>A0AA40B8P9_9PEZI</name>
<evidence type="ECO:0000259" key="9">
    <source>
        <dbReference type="Pfam" id="PF18388"/>
    </source>
</evidence>
<dbReference type="FunFam" id="1.10.10.2570:FF:000001">
    <property type="entry name" value="Autophagy-related protein 29"/>
    <property type="match status" value="1"/>
</dbReference>
<evidence type="ECO:0000256" key="2">
    <source>
        <dbReference type="ARBA" id="ARBA00010082"/>
    </source>
</evidence>
<dbReference type="Gene3D" id="1.10.10.2570">
    <property type="match status" value="1"/>
</dbReference>
<feature type="compositionally biased region" description="Polar residues" evidence="8">
    <location>
        <begin position="384"/>
        <end position="404"/>
    </location>
</feature>
<evidence type="ECO:0000313" key="10">
    <source>
        <dbReference type="EMBL" id="KAK0729720.1"/>
    </source>
</evidence>
<evidence type="ECO:0000256" key="4">
    <source>
        <dbReference type="ARBA" id="ARBA00022448"/>
    </source>
</evidence>
<dbReference type="InterPro" id="IPR040666">
    <property type="entry name" value="Atg29_N"/>
</dbReference>
<dbReference type="Proteomes" id="UP001172102">
    <property type="component" value="Unassembled WGS sequence"/>
</dbReference>
<feature type="compositionally biased region" description="Polar residues" evidence="8">
    <location>
        <begin position="283"/>
        <end position="300"/>
    </location>
</feature>
<accession>A0AA40B8P9</accession>
<proteinExistence type="inferred from homology"/>
<comment type="similarity">
    <text evidence="2">Belongs to the ATG29 family.</text>
</comment>
<protein>
    <recommendedName>
        <fullName evidence="3">Autophagy-related protein 29</fullName>
    </recommendedName>
</protein>
<dbReference type="PANTHER" id="PTHR40012:SF1">
    <property type="entry name" value="AUTOPHAGY-RELATED PROTEIN 29"/>
    <property type="match status" value="1"/>
</dbReference>
<feature type="domain" description="Atg29 N-terminal" evidence="9">
    <location>
        <begin position="15"/>
        <end position="66"/>
    </location>
</feature>
<evidence type="ECO:0000313" key="11">
    <source>
        <dbReference type="Proteomes" id="UP001172102"/>
    </source>
</evidence>
<dbReference type="GO" id="GO:0000407">
    <property type="term" value="C:phagophore assembly site"/>
    <property type="evidence" value="ECO:0007669"/>
    <property type="project" value="UniProtKB-SubCell"/>
</dbReference>
<dbReference type="PANTHER" id="PTHR40012">
    <property type="entry name" value="AUTOPHAGY-RELATED PROTEIN 29"/>
    <property type="match status" value="1"/>
</dbReference>
<evidence type="ECO:0000256" key="5">
    <source>
        <dbReference type="ARBA" id="ARBA00022927"/>
    </source>
</evidence>
<evidence type="ECO:0000256" key="7">
    <source>
        <dbReference type="ARBA" id="ARBA00060351"/>
    </source>
</evidence>
<dbReference type="GO" id="GO:0015031">
    <property type="term" value="P:protein transport"/>
    <property type="evidence" value="ECO:0007669"/>
    <property type="project" value="UniProtKB-KW"/>
</dbReference>
<comment type="subcellular location">
    <subcellularLocation>
        <location evidence="1">Preautophagosomal structure</location>
    </subcellularLocation>
</comment>